<dbReference type="Pfam" id="PF08544">
    <property type="entry name" value="GHMP_kinases_C"/>
    <property type="match status" value="1"/>
</dbReference>
<feature type="binding site" evidence="10">
    <location>
        <begin position="102"/>
        <end position="112"/>
    </location>
    <ligand>
        <name>ATP</name>
        <dbReference type="ChEBI" id="CHEBI:30616"/>
    </ligand>
</feature>
<gene>
    <name evidence="10" type="primary">ispE</name>
    <name evidence="13" type="ORF">CU102_01250</name>
</gene>
<feature type="active site" evidence="10">
    <location>
        <position position="144"/>
    </location>
</feature>
<evidence type="ECO:0000313" key="14">
    <source>
        <dbReference type="Proteomes" id="UP000241444"/>
    </source>
</evidence>
<dbReference type="InterPro" id="IPR020568">
    <property type="entry name" value="Ribosomal_Su5_D2-typ_SF"/>
</dbReference>
<feature type="active site" evidence="10">
    <location>
        <position position="16"/>
    </location>
</feature>
<dbReference type="GO" id="GO:0050515">
    <property type="term" value="F:4-(cytidine 5'-diphospho)-2-C-methyl-D-erythritol kinase activity"/>
    <property type="evidence" value="ECO:0007669"/>
    <property type="project" value="UniProtKB-UniRule"/>
</dbReference>
<keyword evidence="14" id="KW-1185">Reference proteome</keyword>
<sequence>MLDSLDRTISLAAPAKINLALHVTGRRSDGYHLLDSLVIFAAFGDKVNVKHAPADSFAMSGPFGSELPDDENNLVLRARDALRRHFPEQATPVAIHLEKRLPVASGIGGGSSDAAATVRSLAALWGIEAEPEQLAAIGLMLGADVPMCLQGRSLIARGIGEDIEHVAGLPHLPILLANNGLSVSTPQVFAALEKRDNPPLPALPALATVLDVCAYLAETDNHLFAAAARLTPAICETMDELRNTDARLVRMSGSGGTCFAIYDSDGEAETAAKNLRQRNPDWFVVATHSVKEGS</sequence>
<comment type="caution">
    <text evidence="13">The sequence shown here is derived from an EMBL/GenBank/DDBJ whole genome shotgun (WGS) entry which is preliminary data.</text>
</comment>
<evidence type="ECO:0000256" key="5">
    <source>
        <dbReference type="ARBA" id="ARBA00022741"/>
    </source>
</evidence>
<keyword evidence="6 10" id="KW-0418">Kinase</keyword>
<dbReference type="GO" id="GO:0019288">
    <property type="term" value="P:isopentenyl diphosphate biosynthetic process, methylerythritol 4-phosphate pathway"/>
    <property type="evidence" value="ECO:0007669"/>
    <property type="project" value="UniProtKB-UniRule"/>
</dbReference>
<dbReference type="PANTHER" id="PTHR43527">
    <property type="entry name" value="4-DIPHOSPHOCYTIDYL-2-C-METHYL-D-ERYTHRITOL KINASE, CHLOROPLASTIC"/>
    <property type="match status" value="1"/>
</dbReference>
<evidence type="ECO:0000259" key="11">
    <source>
        <dbReference type="Pfam" id="PF00288"/>
    </source>
</evidence>
<comment type="similarity">
    <text evidence="1 10">Belongs to the GHMP kinase family. IspE subfamily.</text>
</comment>
<evidence type="ECO:0000256" key="2">
    <source>
        <dbReference type="ARBA" id="ARBA00012052"/>
    </source>
</evidence>
<name>A0A2P7BW74_9HYPH</name>
<protein>
    <recommendedName>
        <fullName evidence="3 10">4-diphosphocytidyl-2-C-methyl-D-erythritol kinase</fullName>
        <shortName evidence="10">CMK</shortName>
        <ecNumber evidence="2 10">2.7.1.148</ecNumber>
    </recommendedName>
    <alternativeName>
        <fullName evidence="9 10">4-(cytidine-5'-diphospho)-2-C-methyl-D-erythritol kinase</fullName>
    </alternativeName>
</protein>
<keyword evidence="5 10" id="KW-0547">Nucleotide-binding</keyword>
<dbReference type="GO" id="GO:0005524">
    <property type="term" value="F:ATP binding"/>
    <property type="evidence" value="ECO:0007669"/>
    <property type="project" value="UniProtKB-UniRule"/>
</dbReference>
<dbReference type="InterPro" id="IPR006204">
    <property type="entry name" value="GHMP_kinase_N_dom"/>
</dbReference>
<dbReference type="Proteomes" id="UP000241444">
    <property type="component" value="Unassembled WGS sequence"/>
</dbReference>
<reference evidence="14" key="1">
    <citation type="submission" date="2017-11" db="EMBL/GenBank/DDBJ databases">
        <authorList>
            <person name="Kuznetsova I."/>
            <person name="Sazanova A."/>
            <person name="Chirak E."/>
            <person name="Safronova V."/>
            <person name="Willems A."/>
        </authorList>
    </citation>
    <scope>NUCLEOTIDE SEQUENCE [LARGE SCALE GENOMIC DNA]</scope>
    <source>
        <strain evidence="14">STM 196</strain>
    </source>
</reference>
<evidence type="ECO:0000256" key="6">
    <source>
        <dbReference type="ARBA" id="ARBA00022777"/>
    </source>
</evidence>
<evidence type="ECO:0000256" key="3">
    <source>
        <dbReference type="ARBA" id="ARBA00017473"/>
    </source>
</evidence>
<dbReference type="SUPFAM" id="SSF54211">
    <property type="entry name" value="Ribosomal protein S5 domain 2-like"/>
    <property type="match status" value="1"/>
</dbReference>
<evidence type="ECO:0000256" key="8">
    <source>
        <dbReference type="ARBA" id="ARBA00023229"/>
    </source>
</evidence>
<dbReference type="InterPro" id="IPR036554">
    <property type="entry name" value="GHMP_kinase_C_sf"/>
</dbReference>
<comment type="pathway">
    <text evidence="10">Isoprenoid biosynthesis; isopentenyl diphosphate biosynthesis via DXP pathway; isopentenyl diphosphate from 1-deoxy-D-xylulose 5-phosphate: step 3/6.</text>
</comment>
<evidence type="ECO:0000259" key="12">
    <source>
        <dbReference type="Pfam" id="PF08544"/>
    </source>
</evidence>
<dbReference type="SUPFAM" id="SSF55060">
    <property type="entry name" value="GHMP Kinase, C-terminal domain"/>
    <property type="match status" value="1"/>
</dbReference>
<dbReference type="NCBIfam" id="TIGR00154">
    <property type="entry name" value="ispE"/>
    <property type="match status" value="1"/>
</dbReference>
<dbReference type="HAMAP" id="MF_00061">
    <property type="entry name" value="IspE"/>
    <property type="match status" value="1"/>
</dbReference>
<dbReference type="NCBIfam" id="NF011202">
    <property type="entry name" value="PRK14608.1"/>
    <property type="match status" value="1"/>
</dbReference>
<dbReference type="Gene3D" id="3.30.70.890">
    <property type="entry name" value="GHMP kinase, C-terminal domain"/>
    <property type="match status" value="1"/>
</dbReference>
<dbReference type="Pfam" id="PF00288">
    <property type="entry name" value="GHMP_kinases_N"/>
    <property type="match status" value="1"/>
</dbReference>
<dbReference type="RefSeq" id="WP_106709139.1">
    <property type="nucleotide sequence ID" value="NZ_PGGO01000001.1"/>
</dbReference>
<keyword evidence="7 10" id="KW-0067">ATP-binding</keyword>
<dbReference type="InterPro" id="IPR013750">
    <property type="entry name" value="GHMP_kinase_C_dom"/>
</dbReference>
<dbReference type="EMBL" id="PGGO01000001">
    <property type="protein sequence ID" value="PSH70708.1"/>
    <property type="molecule type" value="Genomic_DNA"/>
</dbReference>
<comment type="function">
    <text evidence="10">Catalyzes the phosphorylation of the position 2 hydroxy group of 4-diphosphocytidyl-2C-methyl-D-erythritol.</text>
</comment>
<organism evidence="13 14">
    <name type="scientific">Phyllobacterium brassicacearum</name>
    <dbReference type="NCBI Taxonomy" id="314235"/>
    <lineage>
        <taxon>Bacteria</taxon>
        <taxon>Pseudomonadati</taxon>
        <taxon>Pseudomonadota</taxon>
        <taxon>Alphaproteobacteria</taxon>
        <taxon>Hyphomicrobiales</taxon>
        <taxon>Phyllobacteriaceae</taxon>
        <taxon>Phyllobacterium</taxon>
    </lineage>
</organism>
<proteinExistence type="inferred from homology"/>
<dbReference type="AlphaFoldDB" id="A0A2P7BW74"/>
<evidence type="ECO:0000256" key="10">
    <source>
        <dbReference type="HAMAP-Rule" id="MF_00061"/>
    </source>
</evidence>
<dbReference type="Gene3D" id="3.30.230.10">
    <property type="match status" value="1"/>
</dbReference>
<evidence type="ECO:0000313" key="13">
    <source>
        <dbReference type="EMBL" id="PSH70708.1"/>
    </source>
</evidence>
<dbReference type="InterPro" id="IPR014721">
    <property type="entry name" value="Ribsml_uS5_D2-typ_fold_subgr"/>
</dbReference>
<evidence type="ECO:0000256" key="9">
    <source>
        <dbReference type="ARBA" id="ARBA00032554"/>
    </source>
</evidence>
<dbReference type="UniPathway" id="UPA00056">
    <property type="reaction ID" value="UER00094"/>
</dbReference>
<keyword evidence="4 10" id="KW-0808">Transferase</keyword>
<dbReference type="GO" id="GO:0016114">
    <property type="term" value="P:terpenoid biosynthetic process"/>
    <property type="evidence" value="ECO:0007669"/>
    <property type="project" value="UniProtKB-UniRule"/>
</dbReference>
<dbReference type="PANTHER" id="PTHR43527:SF2">
    <property type="entry name" value="4-DIPHOSPHOCYTIDYL-2-C-METHYL-D-ERYTHRITOL KINASE, CHLOROPLASTIC"/>
    <property type="match status" value="1"/>
</dbReference>
<keyword evidence="8 10" id="KW-0414">Isoprene biosynthesis</keyword>
<feature type="domain" description="GHMP kinase N-terminal" evidence="11">
    <location>
        <begin position="73"/>
        <end position="151"/>
    </location>
</feature>
<feature type="domain" description="GHMP kinase C-terminal" evidence="12">
    <location>
        <begin position="219"/>
        <end position="279"/>
    </location>
</feature>
<evidence type="ECO:0000256" key="1">
    <source>
        <dbReference type="ARBA" id="ARBA00009684"/>
    </source>
</evidence>
<accession>A0A2P7BW74</accession>
<dbReference type="PIRSF" id="PIRSF010376">
    <property type="entry name" value="IspE"/>
    <property type="match status" value="1"/>
</dbReference>
<dbReference type="OrthoDB" id="9809438at2"/>
<evidence type="ECO:0000256" key="7">
    <source>
        <dbReference type="ARBA" id="ARBA00022840"/>
    </source>
</evidence>
<evidence type="ECO:0000256" key="4">
    <source>
        <dbReference type="ARBA" id="ARBA00022679"/>
    </source>
</evidence>
<comment type="catalytic activity">
    <reaction evidence="10">
        <text>4-CDP-2-C-methyl-D-erythritol + ATP = 4-CDP-2-C-methyl-D-erythritol 2-phosphate + ADP + H(+)</text>
        <dbReference type="Rhea" id="RHEA:18437"/>
        <dbReference type="ChEBI" id="CHEBI:15378"/>
        <dbReference type="ChEBI" id="CHEBI:30616"/>
        <dbReference type="ChEBI" id="CHEBI:57823"/>
        <dbReference type="ChEBI" id="CHEBI:57919"/>
        <dbReference type="ChEBI" id="CHEBI:456216"/>
        <dbReference type="EC" id="2.7.1.148"/>
    </reaction>
</comment>
<dbReference type="EC" id="2.7.1.148" evidence="2 10"/>
<dbReference type="InterPro" id="IPR004424">
    <property type="entry name" value="IspE"/>
</dbReference>